<dbReference type="EMBL" id="JACDXX010000007">
    <property type="protein sequence ID" value="MCB5410111.1"/>
    <property type="molecule type" value="Genomic_DNA"/>
</dbReference>
<dbReference type="InterPro" id="IPR009506">
    <property type="entry name" value="YjiS-like"/>
</dbReference>
<keyword evidence="3" id="KW-1185">Reference proteome</keyword>
<comment type="caution">
    <text evidence="2">The sequence shown here is derived from an EMBL/GenBank/DDBJ whole genome shotgun (WGS) entry which is preliminary data.</text>
</comment>
<sequence>MSYTNTSSAALRPSLISDLTQAFKAAFTRRRIYIRTLSELRSLSDRDLNDLGLSRSGITSVAREAAYGK</sequence>
<dbReference type="Proteomes" id="UP001198571">
    <property type="component" value="Unassembled WGS sequence"/>
</dbReference>
<evidence type="ECO:0000259" key="1">
    <source>
        <dbReference type="Pfam" id="PF06568"/>
    </source>
</evidence>
<dbReference type="Pfam" id="PF06568">
    <property type="entry name" value="YjiS-like"/>
    <property type="match status" value="1"/>
</dbReference>
<dbReference type="RefSeq" id="WP_226935019.1">
    <property type="nucleotide sequence ID" value="NZ_JACDXX010000007.1"/>
</dbReference>
<gene>
    <name evidence="2" type="ORF">H0485_08875</name>
</gene>
<reference evidence="2 3" key="1">
    <citation type="submission" date="2020-07" db="EMBL/GenBank/DDBJ databases">
        <title>Pseudogemmobacter sp. nov., isolated from poultry manure in Taiwan.</title>
        <authorList>
            <person name="Lin S.-Y."/>
            <person name="Tang Y.-S."/>
            <person name="Young C.-C."/>
        </authorList>
    </citation>
    <scope>NUCLEOTIDE SEQUENCE [LARGE SCALE GENOMIC DNA]</scope>
    <source>
        <strain evidence="2 3">CC-YST710</strain>
    </source>
</reference>
<proteinExistence type="predicted"/>
<organism evidence="2 3">
    <name type="scientific">Pseudogemmobacter faecipullorum</name>
    <dbReference type="NCBI Taxonomy" id="2755041"/>
    <lineage>
        <taxon>Bacteria</taxon>
        <taxon>Pseudomonadati</taxon>
        <taxon>Pseudomonadota</taxon>
        <taxon>Alphaproteobacteria</taxon>
        <taxon>Rhodobacterales</taxon>
        <taxon>Paracoccaceae</taxon>
        <taxon>Pseudogemmobacter</taxon>
    </lineage>
</organism>
<name>A0ABS8CL76_9RHOB</name>
<evidence type="ECO:0000313" key="2">
    <source>
        <dbReference type="EMBL" id="MCB5410111.1"/>
    </source>
</evidence>
<feature type="domain" description="YjiS-like" evidence="1">
    <location>
        <begin position="25"/>
        <end position="56"/>
    </location>
</feature>
<accession>A0ABS8CL76</accession>
<evidence type="ECO:0000313" key="3">
    <source>
        <dbReference type="Proteomes" id="UP001198571"/>
    </source>
</evidence>
<protein>
    <submittedName>
        <fullName evidence="2">DUF1127 domain-containing protein</fullName>
    </submittedName>
</protein>